<reference evidence="2 3" key="1">
    <citation type="submission" date="2021-04" db="EMBL/GenBank/DDBJ databases">
        <authorList>
            <person name="De Guttry C."/>
            <person name="Zahm M."/>
            <person name="Klopp C."/>
            <person name="Cabau C."/>
            <person name="Louis A."/>
            <person name="Berthelot C."/>
            <person name="Parey E."/>
            <person name="Roest Crollius H."/>
            <person name="Montfort J."/>
            <person name="Robinson-Rechavi M."/>
            <person name="Bucao C."/>
            <person name="Bouchez O."/>
            <person name="Gislard M."/>
            <person name="Lluch J."/>
            <person name="Milhes M."/>
            <person name="Lampietro C."/>
            <person name="Lopez Roques C."/>
            <person name="Donnadieu C."/>
            <person name="Braasch I."/>
            <person name="Desvignes T."/>
            <person name="Postlethwait J."/>
            <person name="Bobe J."/>
            <person name="Wedekind C."/>
            <person name="Guiguen Y."/>
        </authorList>
    </citation>
    <scope>NUCLEOTIDE SEQUENCE [LARGE SCALE GENOMIC DNA]</scope>
    <source>
        <strain evidence="2">Cs_M1</strain>
        <tissue evidence="2">Blood</tissue>
    </source>
</reference>
<name>A0AAN8LVV6_9TELE</name>
<keyword evidence="3" id="KW-1185">Reference proteome</keyword>
<dbReference type="EMBL" id="JAGTTL010000008">
    <property type="protein sequence ID" value="KAK6319678.1"/>
    <property type="molecule type" value="Genomic_DNA"/>
</dbReference>
<dbReference type="Proteomes" id="UP001356427">
    <property type="component" value="Unassembled WGS sequence"/>
</dbReference>
<protein>
    <submittedName>
        <fullName evidence="2">Uncharacterized protein</fullName>
    </submittedName>
</protein>
<feature type="compositionally biased region" description="Low complexity" evidence="1">
    <location>
        <begin position="24"/>
        <end position="44"/>
    </location>
</feature>
<proteinExistence type="predicted"/>
<evidence type="ECO:0000313" key="3">
    <source>
        <dbReference type="Proteomes" id="UP001356427"/>
    </source>
</evidence>
<feature type="region of interest" description="Disordered" evidence="1">
    <location>
        <begin position="1"/>
        <end position="53"/>
    </location>
</feature>
<evidence type="ECO:0000256" key="1">
    <source>
        <dbReference type="SAM" id="MobiDB-lite"/>
    </source>
</evidence>
<sequence>MKRKGSDQPTSAQQKRSRAESLIPSTAAPASTSSSAPGTSTNPAADDDDLDTSFSARTAKGDLQYKQIFCKRYKLIFCKRSK</sequence>
<evidence type="ECO:0000313" key="2">
    <source>
        <dbReference type="EMBL" id="KAK6319678.1"/>
    </source>
</evidence>
<dbReference type="AlphaFoldDB" id="A0AAN8LVV6"/>
<organism evidence="2 3">
    <name type="scientific">Coregonus suidteri</name>
    <dbReference type="NCBI Taxonomy" id="861788"/>
    <lineage>
        <taxon>Eukaryota</taxon>
        <taxon>Metazoa</taxon>
        <taxon>Chordata</taxon>
        <taxon>Craniata</taxon>
        <taxon>Vertebrata</taxon>
        <taxon>Euteleostomi</taxon>
        <taxon>Actinopterygii</taxon>
        <taxon>Neopterygii</taxon>
        <taxon>Teleostei</taxon>
        <taxon>Protacanthopterygii</taxon>
        <taxon>Salmoniformes</taxon>
        <taxon>Salmonidae</taxon>
        <taxon>Coregoninae</taxon>
        <taxon>Coregonus</taxon>
    </lineage>
</organism>
<accession>A0AAN8LVV6</accession>
<gene>
    <name evidence="2" type="ORF">J4Q44_G00108890</name>
</gene>
<comment type="caution">
    <text evidence="2">The sequence shown here is derived from an EMBL/GenBank/DDBJ whole genome shotgun (WGS) entry which is preliminary data.</text>
</comment>